<dbReference type="PANTHER" id="PTHR43297:SF2">
    <property type="entry name" value="DIPEPTIDE TRANSPORT ATP-BINDING PROTEIN DPPD"/>
    <property type="match status" value="1"/>
</dbReference>
<dbReference type="GO" id="GO:0005524">
    <property type="term" value="F:ATP binding"/>
    <property type="evidence" value="ECO:0007669"/>
    <property type="project" value="UniProtKB-KW"/>
</dbReference>
<dbReference type="SMART" id="SM00382">
    <property type="entry name" value="AAA"/>
    <property type="match status" value="1"/>
</dbReference>
<gene>
    <name evidence="15" type="ORF">OHA22_00710</name>
</gene>
<evidence type="ECO:0000313" key="15">
    <source>
        <dbReference type="EMBL" id="WTT14137.1"/>
    </source>
</evidence>
<keyword evidence="6 11" id="KW-0812">Transmembrane</keyword>
<dbReference type="CDD" id="cd06261">
    <property type="entry name" value="TM_PBP2"/>
    <property type="match status" value="1"/>
</dbReference>
<evidence type="ECO:0000256" key="7">
    <source>
        <dbReference type="ARBA" id="ARBA00022741"/>
    </source>
</evidence>
<dbReference type="PANTHER" id="PTHR43297">
    <property type="entry name" value="OLIGOPEPTIDE TRANSPORT ATP-BINDING PROTEIN APPD"/>
    <property type="match status" value="1"/>
</dbReference>
<dbReference type="InterPro" id="IPR027417">
    <property type="entry name" value="P-loop_NTPase"/>
</dbReference>
<evidence type="ECO:0000259" key="14">
    <source>
        <dbReference type="PROSITE" id="PS50928"/>
    </source>
</evidence>
<feature type="region of interest" description="Disordered" evidence="12">
    <location>
        <begin position="187"/>
        <end position="210"/>
    </location>
</feature>
<dbReference type="SUPFAM" id="SSF52540">
    <property type="entry name" value="P-loop containing nucleoside triphosphate hydrolases"/>
    <property type="match status" value="1"/>
</dbReference>
<sequence length="486" mass="51410">MLLGILAGFLGGRVDRVLGAVTDVVMAMPGMVILLVVLAIFGNHVDLAMLTMGLMLCAPFTRVVRAATLSIRQEAFIDAARVAGLTTGQIMLRHVLPRIRGVVLVQGALLSGMALLMTTGVAYLGFGTQPPHPSWGLMIGDGAQIMGAAPALITASGGAIGLTVIACGLLGDGLRDVFTEQWSGVRVPYGPPPRKRPAAPAGPAPKPATDAPVLSVQDLSVAYTTPSGRQAVLHQANLYVQDGETLGVVGESGSGKTALARAVLGILQGGRTTGGRVLLDGEDITGVAGFSPARRRALRIGHIFQEPHASLDPAWRVGDLIAEALRHHHGHDRATARREAVDLLAQVRLHDPEAVARRYPHQLSGGMAQRVAIARALACRPRLLVADEPTTALDVTVQTDILDLLRGIQARTGMAILLITHDWCVVADLCDRAAVVRHGRIVEQGPVTRLYADPRHEYTRALLAANPARLHAERGTPDPHHEGVQP</sequence>
<dbReference type="InterPro" id="IPR000515">
    <property type="entry name" value="MetI-like"/>
</dbReference>
<dbReference type="InterPro" id="IPR017871">
    <property type="entry name" value="ABC_transporter-like_CS"/>
</dbReference>
<dbReference type="SUPFAM" id="SSF161098">
    <property type="entry name" value="MetI-like"/>
    <property type="match status" value="1"/>
</dbReference>
<keyword evidence="7" id="KW-0547">Nucleotide-binding</keyword>
<keyword evidence="4 11" id="KW-0813">Transport</keyword>
<dbReference type="Pfam" id="PF00528">
    <property type="entry name" value="BPD_transp_1"/>
    <property type="match status" value="1"/>
</dbReference>
<dbReference type="GO" id="GO:0055085">
    <property type="term" value="P:transmembrane transport"/>
    <property type="evidence" value="ECO:0007669"/>
    <property type="project" value="InterPro"/>
</dbReference>
<evidence type="ECO:0000256" key="6">
    <source>
        <dbReference type="ARBA" id="ARBA00022692"/>
    </source>
</evidence>
<evidence type="ECO:0000256" key="4">
    <source>
        <dbReference type="ARBA" id="ARBA00022448"/>
    </source>
</evidence>
<keyword evidence="10 11" id="KW-0472">Membrane</keyword>
<keyword evidence="5" id="KW-1003">Cell membrane</keyword>
<dbReference type="GO" id="GO:0005886">
    <property type="term" value="C:plasma membrane"/>
    <property type="evidence" value="ECO:0007669"/>
    <property type="project" value="UniProtKB-SubCell"/>
</dbReference>
<evidence type="ECO:0000256" key="3">
    <source>
        <dbReference type="ARBA" id="ARBA00005417"/>
    </source>
</evidence>
<evidence type="ECO:0000256" key="5">
    <source>
        <dbReference type="ARBA" id="ARBA00022475"/>
    </source>
</evidence>
<dbReference type="InterPro" id="IPR003439">
    <property type="entry name" value="ABC_transporter-like_ATP-bd"/>
</dbReference>
<feature type="domain" description="ABC transmembrane type-1" evidence="14">
    <location>
        <begin position="1"/>
        <end position="171"/>
    </location>
</feature>
<evidence type="ECO:0000256" key="12">
    <source>
        <dbReference type="SAM" id="MobiDB-lite"/>
    </source>
</evidence>
<dbReference type="EMBL" id="CP108222">
    <property type="protein sequence ID" value="WTT14137.1"/>
    <property type="molecule type" value="Genomic_DNA"/>
</dbReference>
<name>A0AAU1ZSV1_9ACTN</name>
<comment type="similarity">
    <text evidence="3">Belongs to the ABC transporter superfamily.</text>
</comment>
<dbReference type="AlphaFoldDB" id="A0AAU1ZSV1"/>
<keyword evidence="9 11" id="KW-1133">Transmembrane helix</keyword>
<evidence type="ECO:0000256" key="8">
    <source>
        <dbReference type="ARBA" id="ARBA00022840"/>
    </source>
</evidence>
<dbReference type="InterPro" id="IPR050388">
    <property type="entry name" value="ABC_Ni/Peptide_Import"/>
</dbReference>
<dbReference type="PROSITE" id="PS00211">
    <property type="entry name" value="ABC_TRANSPORTER_1"/>
    <property type="match status" value="1"/>
</dbReference>
<keyword evidence="8" id="KW-0067">ATP-binding</keyword>
<reference evidence="15" key="1">
    <citation type="submission" date="2022-10" db="EMBL/GenBank/DDBJ databases">
        <title>The complete genomes of actinobacterial strains from the NBC collection.</title>
        <authorList>
            <person name="Joergensen T.S."/>
            <person name="Alvarez Arevalo M."/>
            <person name="Sterndorff E.B."/>
            <person name="Faurdal D."/>
            <person name="Vuksanovic O."/>
            <person name="Mourched A.-S."/>
            <person name="Charusanti P."/>
            <person name="Shaw S."/>
            <person name="Blin K."/>
            <person name="Weber T."/>
        </authorList>
    </citation>
    <scope>NUCLEOTIDE SEQUENCE</scope>
    <source>
        <strain evidence="15">NBC_00093</strain>
    </source>
</reference>
<accession>A0AAU1ZSV1</accession>
<dbReference type="Gene3D" id="3.40.50.300">
    <property type="entry name" value="P-loop containing nucleotide triphosphate hydrolases"/>
    <property type="match status" value="1"/>
</dbReference>
<dbReference type="PROSITE" id="PS50893">
    <property type="entry name" value="ABC_TRANSPORTER_2"/>
    <property type="match status" value="1"/>
</dbReference>
<evidence type="ECO:0000256" key="11">
    <source>
        <dbReference type="RuleBase" id="RU363032"/>
    </source>
</evidence>
<dbReference type="CDD" id="cd03257">
    <property type="entry name" value="ABC_NikE_OppD_transporters"/>
    <property type="match status" value="1"/>
</dbReference>
<feature type="transmembrane region" description="Helical" evidence="11">
    <location>
        <begin position="145"/>
        <end position="171"/>
    </location>
</feature>
<evidence type="ECO:0000256" key="9">
    <source>
        <dbReference type="ARBA" id="ARBA00022989"/>
    </source>
</evidence>
<dbReference type="InterPro" id="IPR003593">
    <property type="entry name" value="AAA+_ATPase"/>
</dbReference>
<comment type="similarity">
    <text evidence="11">Belongs to the binding-protein-dependent transport system permease family.</text>
</comment>
<evidence type="ECO:0000256" key="10">
    <source>
        <dbReference type="ARBA" id="ARBA00023136"/>
    </source>
</evidence>
<proteinExistence type="inferred from homology"/>
<dbReference type="GO" id="GO:0016887">
    <property type="term" value="F:ATP hydrolysis activity"/>
    <property type="evidence" value="ECO:0007669"/>
    <property type="project" value="InterPro"/>
</dbReference>
<dbReference type="InterPro" id="IPR035906">
    <property type="entry name" value="MetI-like_sf"/>
</dbReference>
<feature type="transmembrane region" description="Helical" evidence="11">
    <location>
        <begin position="101"/>
        <end position="125"/>
    </location>
</feature>
<protein>
    <submittedName>
        <fullName evidence="15">Dipeptide/oligopeptide/nickel ABC transporter permease/ATP-binding protein</fullName>
    </submittedName>
</protein>
<dbReference type="PROSITE" id="PS50928">
    <property type="entry name" value="ABC_TM1"/>
    <property type="match status" value="1"/>
</dbReference>
<comment type="subcellular location">
    <subcellularLocation>
        <location evidence="11">Cell membrane</location>
        <topology evidence="11">Multi-pass membrane protein</topology>
    </subcellularLocation>
    <subcellularLocation>
        <location evidence="2">Cell membrane</location>
        <topology evidence="2">Peripheral membrane protein</topology>
    </subcellularLocation>
    <subcellularLocation>
        <location evidence="1">Membrane</location>
        <topology evidence="1">Multi-pass membrane protein</topology>
    </subcellularLocation>
</comment>
<organism evidence="15">
    <name type="scientific">Streptomyces sp. NBC_00093</name>
    <dbReference type="NCBI Taxonomy" id="2975649"/>
    <lineage>
        <taxon>Bacteria</taxon>
        <taxon>Bacillati</taxon>
        <taxon>Actinomycetota</taxon>
        <taxon>Actinomycetes</taxon>
        <taxon>Kitasatosporales</taxon>
        <taxon>Streptomycetaceae</taxon>
        <taxon>Streptomyces</taxon>
    </lineage>
</organism>
<feature type="transmembrane region" description="Helical" evidence="11">
    <location>
        <begin position="29"/>
        <end position="56"/>
    </location>
</feature>
<evidence type="ECO:0000259" key="13">
    <source>
        <dbReference type="PROSITE" id="PS50893"/>
    </source>
</evidence>
<evidence type="ECO:0000256" key="2">
    <source>
        <dbReference type="ARBA" id="ARBA00004202"/>
    </source>
</evidence>
<dbReference type="Gene3D" id="1.10.3720.10">
    <property type="entry name" value="MetI-like"/>
    <property type="match status" value="1"/>
</dbReference>
<feature type="domain" description="ABC transporter" evidence="13">
    <location>
        <begin position="214"/>
        <end position="463"/>
    </location>
</feature>
<evidence type="ECO:0000256" key="1">
    <source>
        <dbReference type="ARBA" id="ARBA00004141"/>
    </source>
</evidence>
<dbReference type="Pfam" id="PF00005">
    <property type="entry name" value="ABC_tran"/>
    <property type="match status" value="1"/>
</dbReference>